<dbReference type="Proteomes" id="UP001185069">
    <property type="component" value="Unassembled WGS sequence"/>
</dbReference>
<dbReference type="Pfam" id="PF04185">
    <property type="entry name" value="Phosphoesterase"/>
    <property type="match status" value="1"/>
</dbReference>
<comment type="caution">
    <text evidence="10">The sequence shown here is derived from an EMBL/GenBank/DDBJ whole genome shotgun (WGS) entry which is preliminary data.</text>
</comment>
<dbReference type="InterPro" id="IPR017850">
    <property type="entry name" value="Alkaline_phosphatase_core_sf"/>
</dbReference>
<evidence type="ECO:0000256" key="5">
    <source>
        <dbReference type="ARBA" id="ARBA00022801"/>
    </source>
</evidence>
<evidence type="ECO:0000256" key="3">
    <source>
        <dbReference type="ARBA" id="ARBA00012018"/>
    </source>
</evidence>
<comment type="subcellular location">
    <subcellularLocation>
        <location evidence="1">Secreted</location>
        <location evidence="1">Cell wall</location>
    </subcellularLocation>
</comment>
<dbReference type="InterPro" id="IPR006311">
    <property type="entry name" value="TAT_signal"/>
</dbReference>
<reference evidence="10 11" key="1">
    <citation type="submission" date="2023-07" db="EMBL/GenBank/DDBJ databases">
        <title>Sequencing the genomes of 1000 actinobacteria strains.</title>
        <authorList>
            <person name="Klenk H.-P."/>
        </authorList>
    </citation>
    <scope>NUCLEOTIDE SEQUENCE [LARGE SCALE GENOMIC DNA]</scope>
    <source>
        <strain evidence="10 11">DSM 14555</strain>
    </source>
</reference>
<name>A0ABU1JBN4_9MICC</name>
<dbReference type="InterPro" id="IPR007312">
    <property type="entry name" value="Phosphoesterase"/>
</dbReference>
<feature type="domain" description="Bacterial phospholipase C C-terminal" evidence="9">
    <location>
        <begin position="657"/>
        <end position="724"/>
    </location>
</feature>
<keyword evidence="4" id="KW-0964">Secreted</keyword>
<accession>A0ABU1JBN4</accession>
<evidence type="ECO:0000256" key="4">
    <source>
        <dbReference type="ARBA" id="ARBA00022512"/>
    </source>
</evidence>
<dbReference type="Gene3D" id="3.40.720.10">
    <property type="entry name" value="Alkaline Phosphatase, subunit A"/>
    <property type="match status" value="2"/>
</dbReference>
<evidence type="ECO:0000256" key="8">
    <source>
        <dbReference type="SAM" id="MobiDB-lite"/>
    </source>
</evidence>
<evidence type="ECO:0000256" key="1">
    <source>
        <dbReference type="ARBA" id="ARBA00004191"/>
    </source>
</evidence>
<dbReference type="GO" id="GO:0034480">
    <property type="term" value="F:phosphatidylcholine phospholipase C activity"/>
    <property type="evidence" value="ECO:0007669"/>
    <property type="project" value="UniProtKB-EC"/>
</dbReference>
<evidence type="ECO:0000259" key="9">
    <source>
        <dbReference type="Pfam" id="PF05506"/>
    </source>
</evidence>
<keyword evidence="6" id="KW-0843">Virulence</keyword>
<dbReference type="PANTHER" id="PTHR31956">
    <property type="entry name" value="NON-SPECIFIC PHOSPHOLIPASE C4-RELATED"/>
    <property type="match status" value="1"/>
</dbReference>
<comment type="catalytic activity">
    <reaction evidence="7">
        <text>a 1,2-diacyl-sn-glycero-3-phosphocholine + H2O = phosphocholine + a 1,2-diacyl-sn-glycerol + H(+)</text>
        <dbReference type="Rhea" id="RHEA:10604"/>
        <dbReference type="ChEBI" id="CHEBI:15377"/>
        <dbReference type="ChEBI" id="CHEBI:15378"/>
        <dbReference type="ChEBI" id="CHEBI:17815"/>
        <dbReference type="ChEBI" id="CHEBI:57643"/>
        <dbReference type="ChEBI" id="CHEBI:295975"/>
        <dbReference type="EC" id="3.1.4.3"/>
    </reaction>
    <physiologicalReaction direction="left-to-right" evidence="7">
        <dbReference type="Rhea" id="RHEA:10605"/>
    </physiologicalReaction>
</comment>
<feature type="compositionally biased region" description="Basic and acidic residues" evidence="8">
    <location>
        <begin position="1"/>
        <end position="10"/>
    </location>
</feature>
<dbReference type="Pfam" id="PF05506">
    <property type="entry name" value="PLipase_C_C"/>
    <property type="match status" value="2"/>
</dbReference>
<dbReference type="RefSeq" id="WP_309798375.1">
    <property type="nucleotide sequence ID" value="NZ_BAAAHY010000005.1"/>
</dbReference>
<dbReference type="EMBL" id="JAVDQF010000001">
    <property type="protein sequence ID" value="MDR6269788.1"/>
    <property type="molecule type" value="Genomic_DNA"/>
</dbReference>
<keyword evidence="11" id="KW-1185">Reference proteome</keyword>
<dbReference type="EC" id="3.1.4.3" evidence="3"/>
<dbReference type="InterPro" id="IPR008475">
    <property type="entry name" value="PLipase_C_C"/>
</dbReference>
<feature type="region of interest" description="Disordered" evidence="8">
    <location>
        <begin position="522"/>
        <end position="550"/>
    </location>
</feature>
<evidence type="ECO:0000256" key="6">
    <source>
        <dbReference type="ARBA" id="ARBA00023026"/>
    </source>
</evidence>
<evidence type="ECO:0000313" key="10">
    <source>
        <dbReference type="EMBL" id="MDR6269788.1"/>
    </source>
</evidence>
<dbReference type="PANTHER" id="PTHR31956:SF1">
    <property type="entry name" value="NON-SPECIFIC PHOSPHOLIPASE C1"/>
    <property type="match status" value="1"/>
</dbReference>
<keyword evidence="4" id="KW-0134">Cell wall</keyword>
<dbReference type="CDD" id="cd16014">
    <property type="entry name" value="PLC"/>
    <property type="match status" value="1"/>
</dbReference>
<proteinExistence type="inferred from homology"/>
<evidence type="ECO:0000313" key="11">
    <source>
        <dbReference type="Proteomes" id="UP001185069"/>
    </source>
</evidence>
<evidence type="ECO:0000256" key="7">
    <source>
        <dbReference type="ARBA" id="ARBA00048421"/>
    </source>
</evidence>
<dbReference type="PROSITE" id="PS51318">
    <property type="entry name" value="TAT"/>
    <property type="match status" value="1"/>
</dbReference>
<keyword evidence="5 10" id="KW-0378">Hydrolase</keyword>
<gene>
    <name evidence="10" type="ORF">JOE69_002026</name>
</gene>
<dbReference type="NCBIfam" id="TIGR03396">
    <property type="entry name" value="PC_PLC"/>
    <property type="match status" value="1"/>
</dbReference>
<evidence type="ECO:0000256" key="2">
    <source>
        <dbReference type="ARBA" id="ARBA00009717"/>
    </source>
</evidence>
<comment type="similarity">
    <text evidence="2">Belongs to the bacterial phospholipase C family.</text>
</comment>
<sequence length="727" mass="78071">MSTKKPEHGSPEISWPENRLPTAEQLAAPPLAPQLKHASTVPAGLSRRAALALGAAAIAAGVTGVQALRQAAPASAADLSAAPLTGTIKDVKHIVVLMQENRSFDHYYGSMAGIRGFSDKQALELPPSGSYPGGTVFQQPSSSRSDGGAVLPFHMDSAKFNAQNADGLDHSWSGGHSASNKGAWNRWIDAKSPQTMGYFTRDDLPYHYAVADAFTICDHYHCSVTGPTTPNRLYQWSGTINAEGGKGGPANSNPADYNPVYSWGTYGEELEKAGKTWKTYANDEVGDSGSHPYVGDYGDNPLWLFQAYHDALASKDPKQRQLAEHGGLHDGWKPDSGKGLDVNYLLRDFGADCAAGTLPEVSYVVAPYGWSEHPAASPDYGAHFTNAVVQAILSNEQTWRNTVLLLNFDENDGYFDHVVPATPEPGTVNEFVEGLPIGLGVRVPMTVVSPWSRGGWVNSQVFDHTSVIRFMEAWSGVKDKNISAWRRSICGDLTSCFDFANPDFSIPKLPDTAPLLAAADADNGKPRVKAPAAGEQKLPAQEPGSKRRRPIPYAQNANVRVDRSTGLVEATLSNDGSTAVSMGVYPNAYLPFQITPFDVAKGKARSYQWQAASHDGRYDFSIYGPDRFLRRFAGTVISGSHTDLGLPAVSAELLPGGGLRLTLGNTGSAGVRFSLAANDFVDRKEDSWVPANSSKTVDWTLAGGYYDVVVTANTGTGFRYRFAGYAG</sequence>
<organism evidence="10 11">
    <name type="scientific">Arthrobacter russicus</name>
    <dbReference type="NCBI Taxonomy" id="172040"/>
    <lineage>
        <taxon>Bacteria</taxon>
        <taxon>Bacillati</taxon>
        <taxon>Actinomycetota</taxon>
        <taxon>Actinomycetes</taxon>
        <taxon>Micrococcales</taxon>
        <taxon>Micrococcaceae</taxon>
        <taxon>Arthrobacter</taxon>
    </lineage>
</organism>
<protein>
    <recommendedName>
        <fullName evidence="3">phospholipase C</fullName>
        <ecNumber evidence="3">3.1.4.3</ecNumber>
    </recommendedName>
</protein>
<dbReference type="InterPro" id="IPR017767">
    <property type="entry name" value="PC-PLC"/>
</dbReference>
<feature type="domain" description="Bacterial phospholipase C C-terminal" evidence="9">
    <location>
        <begin position="549"/>
        <end position="634"/>
    </location>
</feature>
<feature type="region of interest" description="Disordered" evidence="8">
    <location>
        <begin position="1"/>
        <end position="24"/>
    </location>
</feature>